<dbReference type="PANTHER" id="PTHR48100:SF1">
    <property type="entry name" value="HISTIDINE PHOSPHATASE FAMILY PROTEIN-RELATED"/>
    <property type="match status" value="1"/>
</dbReference>
<dbReference type="GO" id="GO:0005737">
    <property type="term" value="C:cytoplasm"/>
    <property type="evidence" value="ECO:0007669"/>
    <property type="project" value="TreeGrafter"/>
</dbReference>
<dbReference type="RefSeq" id="WP_016765131.1">
    <property type="nucleotide sequence ID" value="NZ_BCVB01000001.1"/>
</dbReference>
<dbReference type="EMBL" id="CP009920">
    <property type="protein sequence ID" value="AJI22241.1"/>
    <property type="molecule type" value="Genomic_DNA"/>
</dbReference>
<dbReference type="PANTHER" id="PTHR48100">
    <property type="entry name" value="BROAD-SPECIFICITY PHOSPHATASE YOR283W-RELATED"/>
    <property type="match status" value="1"/>
</dbReference>
<dbReference type="InterPro" id="IPR050275">
    <property type="entry name" value="PGM_Phosphatase"/>
</dbReference>
<protein>
    <submittedName>
        <fullName evidence="1">Histidine phosphatase super family protein</fullName>
    </submittedName>
</protein>
<accession>A0A0B6AFD4</accession>
<gene>
    <name evidence="1" type="ORF">BG04_735</name>
</gene>
<evidence type="ECO:0000313" key="2">
    <source>
        <dbReference type="Proteomes" id="UP000031829"/>
    </source>
</evidence>
<dbReference type="HOGENOM" id="CLU_033323_12_2_9"/>
<dbReference type="GO" id="GO:0016791">
    <property type="term" value="F:phosphatase activity"/>
    <property type="evidence" value="ECO:0007669"/>
    <property type="project" value="TreeGrafter"/>
</dbReference>
<name>A0A0B6AFD4_PRIM2</name>
<dbReference type="SUPFAM" id="SSF53254">
    <property type="entry name" value="Phosphoglycerate mutase-like"/>
    <property type="match status" value="1"/>
</dbReference>
<evidence type="ECO:0000313" key="1">
    <source>
        <dbReference type="EMBL" id="AJI22241.1"/>
    </source>
</evidence>
<dbReference type="SMART" id="SM00855">
    <property type="entry name" value="PGAM"/>
    <property type="match status" value="1"/>
</dbReference>
<dbReference type="InterPro" id="IPR013078">
    <property type="entry name" value="His_Pase_superF_clade-1"/>
</dbReference>
<reference evidence="1 2" key="1">
    <citation type="journal article" date="2015" name="Genome Announc.">
        <title>Complete genome sequences for 35 biothreat assay-relevant bacillus species.</title>
        <authorList>
            <person name="Johnson S.L."/>
            <person name="Daligault H.E."/>
            <person name="Davenport K.W."/>
            <person name="Jaissle J."/>
            <person name="Frey K.G."/>
            <person name="Ladner J.T."/>
            <person name="Broomall S.M."/>
            <person name="Bishop-Lilly K.A."/>
            <person name="Bruce D.C."/>
            <person name="Gibbons H.S."/>
            <person name="Coyne S.R."/>
            <person name="Lo C.C."/>
            <person name="Meincke L."/>
            <person name="Munk A.C."/>
            <person name="Koroleva G.I."/>
            <person name="Rosenzweig C.N."/>
            <person name="Palacios G.F."/>
            <person name="Redden C.L."/>
            <person name="Minogue T.D."/>
            <person name="Chain P.S."/>
        </authorList>
    </citation>
    <scope>NUCLEOTIDE SEQUENCE [LARGE SCALE GENOMIC DNA]</scope>
    <source>
        <strain evidence="2">ATCC 14581 / DSM 32 / JCM 2506 / NBRC 15308 / NCIMB 9376 / NCTC 10342 / NRRL B-14308 / VKM B-512</strain>
    </source>
</reference>
<sequence length="186" mass="21654">MKTLLLVRHCEAEGQEAKASLTEQGIQQAQQLIGYLNKLSYPIDKIISSPYKRAVQTIEPYAKDTGLPLHIDTRLEERRLSGQPLFNWIEVLKRTFDDIDFKVDGGESTKEATVRALELFKEVMNEKQKTTLFVTHGNMMTLILRYFDPKFGFNEWSRLTNPDIYQIDLEKKNVSITRLWNEQKTN</sequence>
<dbReference type="CDD" id="cd07067">
    <property type="entry name" value="HP_PGM_like"/>
    <property type="match status" value="1"/>
</dbReference>
<organism evidence="1 2">
    <name type="scientific">Priestia megaterium (strain ATCC 14581 / DSM 32 / CCUG 1817 / JCM 2506 / NBRC 15308 / NCIMB 9376 / NCTC 10342 / NRRL B-14308 / VKM B-512 / Ford 19)</name>
    <name type="common">Bacillus megaterium</name>
    <dbReference type="NCBI Taxonomy" id="1348623"/>
    <lineage>
        <taxon>Bacteria</taxon>
        <taxon>Bacillati</taxon>
        <taxon>Bacillota</taxon>
        <taxon>Bacilli</taxon>
        <taxon>Bacillales</taxon>
        <taxon>Bacillaceae</taxon>
        <taxon>Priestia</taxon>
    </lineage>
</organism>
<dbReference type="AlphaFoldDB" id="A0A0B6AFD4"/>
<proteinExistence type="predicted"/>
<dbReference type="KEGG" id="bmeg:BG04_735"/>
<dbReference type="GeneID" id="93644224"/>
<dbReference type="Proteomes" id="UP000031829">
    <property type="component" value="Chromosome"/>
</dbReference>
<dbReference type="Pfam" id="PF00300">
    <property type="entry name" value="His_Phos_1"/>
    <property type="match status" value="1"/>
</dbReference>
<dbReference type="InterPro" id="IPR029033">
    <property type="entry name" value="His_PPase_superfam"/>
</dbReference>
<dbReference type="Gene3D" id="3.40.50.1240">
    <property type="entry name" value="Phosphoglycerate mutase-like"/>
    <property type="match status" value="1"/>
</dbReference>